<reference evidence="1 2" key="1">
    <citation type="submission" date="2012-02" db="EMBL/GenBank/DDBJ databases">
        <title>Improved High-Quality Draft sequence of Microvirga sp. WSM3557.</title>
        <authorList>
            <consortium name="US DOE Joint Genome Institute"/>
            <person name="Lucas S."/>
            <person name="Han J."/>
            <person name="Lapidus A."/>
            <person name="Cheng J.-F."/>
            <person name="Goodwin L."/>
            <person name="Pitluck S."/>
            <person name="Peters L."/>
            <person name="Zhang X."/>
            <person name="Detter J.C."/>
            <person name="Han C."/>
            <person name="Tapia R."/>
            <person name="Land M."/>
            <person name="Hauser L."/>
            <person name="Kyrpides N."/>
            <person name="Ivanova N."/>
            <person name="Pagani I."/>
            <person name="Brau L."/>
            <person name="Yates R."/>
            <person name="O'Hara G."/>
            <person name="Rui T."/>
            <person name="Howieson J."/>
            <person name="Reeve W."/>
            <person name="Woyke T."/>
        </authorList>
    </citation>
    <scope>NUCLEOTIDE SEQUENCE [LARGE SCALE GENOMIC DNA]</scope>
    <source>
        <strain evidence="1 2">WSM3557</strain>
    </source>
</reference>
<accession>I4YP04</accession>
<dbReference type="eggNOG" id="ENOG502ZTHH">
    <property type="taxonomic scope" value="Bacteria"/>
</dbReference>
<keyword evidence="2" id="KW-1185">Reference proteome</keyword>
<organism evidence="1 2">
    <name type="scientific">Microvirga lotononidis</name>
    <dbReference type="NCBI Taxonomy" id="864069"/>
    <lineage>
        <taxon>Bacteria</taxon>
        <taxon>Pseudomonadati</taxon>
        <taxon>Pseudomonadota</taxon>
        <taxon>Alphaproteobacteria</taxon>
        <taxon>Hyphomicrobiales</taxon>
        <taxon>Methylobacteriaceae</taxon>
        <taxon>Microvirga</taxon>
    </lineage>
</organism>
<dbReference type="STRING" id="864069.MicloDRAFT_00064230"/>
<dbReference type="OrthoDB" id="7275514at2"/>
<sequence length="85" mass="9847">MKKTVEVTMIVEVEVDESKFTPEFMREFRESFYDFHEVEDHIMHIAQLEARGLLSPRFTEGYGPLADMGIKADVVDQSQEIPEPV</sequence>
<protein>
    <submittedName>
        <fullName evidence="1">Uncharacterized protein</fullName>
    </submittedName>
</protein>
<gene>
    <name evidence="1" type="ORF">MicloDRAFT_00064230</name>
</gene>
<evidence type="ECO:0000313" key="1">
    <source>
        <dbReference type="EMBL" id="EIM25696.1"/>
    </source>
</evidence>
<dbReference type="RefSeq" id="WP_009494177.1">
    <property type="nucleotide sequence ID" value="NZ_CP141048.1"/>
</dbReference>
<dbReference type="EMBL" id="JH660647">
    <property type="protein sequence ID" value="EIM25696.1"/>
    <property type="molecule type" value="Genomic_DNA"/>
</dbReference>
<proteinExistence type="predicted"/>
<name>I4YP04_9HYPH</name>
<dbReference type="AlphaFoldDB" id="I4YP04"/>
<dbReference type="Proteomes" id="UP000003947">
    <property type="component" value="Unassembled WGS sequence"/>
</dbReference>
<dbReference type="PATRIC" id="fig|864069.3.peg.6877"/>
<evidence type="ECO:0000313" key="2">
    <source>
        <dbReference type="Proteomes" id="UP000003947"/>
    </source>
</evidence>
<dbReference type="HOGENOM" id="CLU_2508993_0_0_5"/>